<reference evidence="7" key="1">
    <citation type="submission" date="2018-05" db="EMBL/GenBank/DDBJ databases">
        <authorList>
            <person name="Lanie J.A."/>
            <person name="Ng W.-L."/>
            <person name="Kazmierczak K.M."/>
            <person name="Andrzejewski T.M."/>
            <person name="Davidsen T.M."/>
            <person name="Wayne K.J."/>
            <person name="Tettelin H."/>
            <person name="Glass J.I."/>
            <person name="Rusch D."/>
            <person name="Podicherti R."/>
            <person name="Tsui H.-C.T."/>
            <person name="Winkler M.E."/>
        </authorList>
    </citation>
    <scope>NUCLEOTIDE SEQUENCE</scope>
</reference>
<feature type="transmembrane region" description="Helical" evidence="5">
    <location>
        <begin position="7"/>
        <end position="25"/>
    </location>
</feature>
<accession>A0A381QQM0</accession>
<feature type="transmembrane region" description="Helical" evidence="5">
    <location>
        <begin position="40"/>
        <end position="64"/>
    </location>
</feature>
<dbReference type="InterPro" id="IPR044880">
    <property type="entry name" value="NCX_ion-bd_dom_sf"/>
</dbReference>
<evidence type="ECO:0000313" key="7">
    <source>
        <dbReference type="EMBL" id="SUZ81662.1"/>
    </source>
</evidence>
<feature type="transmembrane region" description="Helical" evidence="5">
    <location>
        <begin position="261"/>
        <end position="279"/>
    </location>
</feature>
<proteinExistence type="predicted"/>
<dbReference type="Gene3D" id="1.20.1420.30">
    <property type="entry name" value="NCX, central ion-binding region"/>
    <property type="match status" value="1"/>
</dbReference>
<feature type="transmembrane region" description="Helical" evidence="5">
    <location>
        <begin position="167"/>
        <end position="184"/>
    </location>
</feature>
<dbReference type="NCBIfam" id="TIGR00367">
    <property type="entry name" value="calcium/sodium antiporter"/>
    <property type="match status" value="1"/>
</dbReference>
<dbReference type="AlphaFoldDB" id="A0A381QQM0"/>
<dbReference type="Pfam" id="PF01699">
    <property type="entry name" value="Na_Ca_ex"/>
    <property type="match status" value="2"/>
</dbReference>
<dbReference type="PANTHER" id="PTHR10846:SF8">
    <property type="entry name" value="INNER MEMBRANE PROTEIN YRBG"/>
    <property type="match status" value="1"/>
</dbReference>
<keyword evidence="2 5" id="KW-0812">Transmembrane</keyword>
<dbReference type="GO" id="GO:0005262">
    <property type="term" value="F:calcium channel activity"/>
    <property type="evidence" value="ECO:0007669"/>
    <property type="project" value="TreeGrafter"/>
</dbReference>
<dbReference type="GO" id="GO:0006874">
    <property type="term" value="P:intracellular calcium ion homeostasis"/>
    <property type="evidence" value="ECO:0007669"/>
    <property type="project" value="TreeGrafter"/>
</dbReference>
<feature type="transmembrane region" description="Helical" evidence="5">
    <location>
        <begin position="227"/>
        <end position="249"/>
    </location>
</feature>
<organism evidence="7">
    <name type="scientific">marine metagenome</name>
    <dbReference type="NCBI Taxonomy" id="408172"/>
    <lineage>
        <taxon>unclassified sequences</taxon>
        <taxon>metagenomes</taxon>
        <taxon>ecological metagenomes</taxon>
    </lineage>
</organism>
<dbReference type="GO" id="GO:0008273">
    <property type="term" value="F:calcium, potassium:sodium antiporter activity"/>
    <property type="evidence" value="ECO:0007669"/>
    <property type="project" value="TreeGrafter"/>
</dbReference>
<gene>
    <name evidence="7" type="ORF">METZ01_LOCUS34516</name>
</gene>
<feature type="transmembrane region" description="Helical" evidence="5">
    <location>
        <begin position="102"/>
        <end position="122"/>
    </location>
</feature>
<dbReference type="InterPro" id="IPR004837">
    <property type="entry name" value="NaCa_Exmemb"/>
</dbReference>
<keyword evidence="4 5" id="KW-0472">Membrane</keyword>
<dbReference type="PANTHER" id="PTHR10846">
    <property type="entry name" value="SODIUM/POTASSIUM/CALCIUM EXCHANGER"/>
    <property type="match status" value="1"/>
</dbReference>
<evidence type="ECO:0000259" key="6">
    <source>
        <dbReference type="Pfam" id="PF01699"/>
    </source>
</evidence>
<feature type="domain" description="Sodium/calcium exchanger membrane region" evidence="6">
    <location>
        <begin position="7"/>
        <end position="146"/>
    </location>
</feature>
<comment type="subcellular location">
    <subcellularLocation>
        <location evidence="1">Membrane</location>
        <topology evidence="1">Multi-pass membrane protein</topology>
    </subcellularLocation>
</comment>
<keyword evidence="3 5" id="KW-1133">Transmembrane helix</keyword>
<name>A0A381QQM0_9ZZZZ</name>
<evidence type="ECO:0000256" key="1">
    <source>
        <dbReference type="ARBA" id="ARBA00004141"/>
    </source>
</evidence>
<dbReference type="EMBL" id="UINC01001477">
    <property type="protein sequence ID" value="SUZ81662.1"/>
    <property type="molecule type" value="Genomic_DNA"/>
</dbReference>
<evidence type="ECO:0000256" key="4">
    <source>
        <dbReference type="ARBA" id="ARBA00023136"/>
    </source>
</evidence>
<dbReference type="GO" id="GO:0005886">
    <property type="term" value="C:plasma membrane"/>
    <property type="evidence" value="ECO:0007669"/>
    <property type="project" value="TreeGrafter"/>
</dbReference>
<feature type="domain" description="Sodium/calcium exchanger membrane region" evidence="6">
    <location>
        <begin position="167"/>
        <end position="296"/>
    </location>
</feature>
<sequence length="306" mass="33019">MIIIKDIVILLVSIIVIGKGAVWLVDAAARVAKHFGISELVIGLTVVAFGTSAPEFGVTILAAIRGMGDISVGNIVGSNIFNLGFILGGTAIIHSLKTSRTVVFRDGIFLLFGGILLSVFLWDLTLSKIEGIILFTLLVLYLLYLYVKKESIEEEEPTHAMYRWDPILLFVGIGMVIVGSHFLVESAVSIARVMGISDWVIGATIIAAGTSAPEFATSLTAAMKSRYGMSVGNLIGSDIFNLFGVLGIAGIMRNLSVGHDAHINLIILSFMIAVVIIFMRTGWVVSRKEGIILVMIGLLRWIYSFS</sequence>
<evidence type="ECO:0000256" key="2">
    <source>
        <dbReference type="ARBA" id="ARBA00022692"/>
    </source>
</evidence>
<evidence type="ECO:0000256" key="3">
    <source>
        <dbReference type="ARBA" id="ARBA00022989"/>
    </source>
</evidence>
<evidence type="ECO:0000256" key="5">
    <source>
        <dbReference type="SAM" id="Phobius"/>
    </source>
</evidence>
<dbReference type="InterPro" id="IPR004481">
    <property type="entry name" value="K/Na/Ca-exchanger"/>
</dbReference>
<feature type="transmembrane region" description="Helical" evidence="5">
    <location>
        <begin position="76"/>
        <end position="96"/>
    </location>
</feature>
<feature type="transmembrane region" description="Helical" evidence="5">
    <location>
        <begin position="129"/>
        <end position="147"/>
    </location>
</feature>
<protein>
    <recommendedName>
        <fullName evidence="6">Sodium/calcium exchanger membrane region domain-containing protein</fullName>
    </recommendedName>
</protein>